<organism evidence="1 2">
    <name type="scientific">Ralstonia solanacearum</name>
    <name type="common">Pseudomonas solanacearum</name>
    <dbReference type="NCBI Taxonomy" id="305"/>
    <lineage>
        <taxon>Bacteria</taxon>
        <taxon>Pseudomonadati</taxon>
        <taxon>Pseudomonadota</taxon>
        <taxon>Betaproteobacteria</taxon>
        <taxon>Burkholderiales</taxon>
        <taxon>Burkholderiaceae</taxon>
        <taxon>Ralstonia</taxon>
        <taxon>Ralstonia solanacearum species complex</taxon>
    </lineage>
</organism>
<geneLocation type="plasmid" evidence="1 2">
    <name>unnamed</name>
</geneLocation>
<dbReference type="PANTHER" id="PTHR12526">
    <property type="entry name" value="GLYCOSYLTRANSFERASE"/>
    <property type="match status" value="1"/>
</dbReference>
<reference evidence="1 2" key="1">
    <citation type="submission" date="2017-08" db="EMBL/GenBank/DDBJ databases">
        <title>Genome sequences of Ralstonia solanacearum Species Complex (RSSC) isolated from Potato bacterial wilts in Korea.</title>
        <authorList>
            <person name="Cho H."/>
            <person name="Song E.-S."/>
            <person name="Lee Y.K."/>
            <person name="Lee S."/>
            <person name="Lee S.-W."/>
            <person name="Jo A."/>
            <person name="Kim J.-G."/>
            <person name="Hwang I."/>
        </authorList>
    </citation>
    <scope>NUCLEOTIDE SEQUENCE [LARGE SCALE GENOMIC DNA]</scope>
    <source>
        <strain evidence="1 2">T98</strain>
        <plasmid evidence="1 2">unnamed</plasmid>
    </source>
</reference>
<proteinExistence type="predicted"/>
<dbReference type="Pfam" id="PF13692">
    <property type="entry name" value="Glyco_trans_1_4"/>
    <property type="match status" value="1"/>
</dbReference>
<dbReference type="EMBL" id="CP022760">
    <property type="protein sequence ID" value="AXV84011.1"/>
    <property type="molecule type" value="Genomic_DNA"/>
</dbReference>
<dbReference type="CDD" id="cd03801">
    <property type="entry name" value="GT4_PimA-like"/>
    <property type="match status" value="1"/>
</dbReference>
<evidence type="ECO:0000313" key="1">
    <source>
        <dbReference type="EMBL" id="AXV84011.1"/>
    </source>
</evidence>
<accession>A0AAD0SAF0</accession>
<sequence length="610" mass="67886">MPQTFEDLEVVIVDDGSPEDPSDIDYAIACTRAQLSGNVRPSLLMGTLLPAPLRTDASQRCPLTRRMLRLEPLDSNGIAISNGPSPATNPNRLRYPAVEPEEFRRIVSESGLFDPDFYRRLNPDIARLADPLEHYLQIGGFEWRRAHPRFDAQWYAGRYGDVLTSGLHPLVHYILIGRQEGRSAVPPARLFDIAKKMISEARAIEHEMLQDSVLSEPDYLPLSKSGVGGQMLRVWQAIFDALPGSFDYLVFAPWLVRGGADVVVVNIIRAAAQAYGPDSTLLVLSDSAAADALDWLPKGTRVLCFSHASATLSRAARAQLVTSLIYAIRPKAVMNVNSTACWDAIASRGKALSQITRLFACLFFRDYTADGRSKGYVDTHFRNTFDYLTKVYSDNEKFVAELIDRHGIPSDWQSKLTALHQPPLAQSEPGGTWRPPQARNVLWAGRYGRQKNVELLVNIAKHAPDLHFDVYGYGDEISTNLLEAASRDCENLRLRGRYRSFTSLPVNDYDVYLYTSLWDGLPNTLIEAGSIGIPVVASAVGGIAELVTDHTGWLVTRTMDSTAYIDALREACDHPDEAHARADRLMALVRTRHTMQRLLASLNESPSFFE</sequence>
<keyword evidence="1" id="KW-0614">Plasmid</keyword>
<dbReference type="Proteomes" id="UP000261758">
    <property type="component" value="Plasmid unnamed"/>
</dbReference>
<name>A0AAD0SAF0_RALSL</name>
<protein>
    <submittedName>
        <fullName evidence="1">Glycosyltransferase</fullName>
    </submittedName>
</protein>
<dbReference type="Gene3D" id="3.40.50.2000">
    <property type="entry name" value="Glycogen Phosphorylase B"/>
    <property type="match status" value="1"/>
</dbReference>
<gene>
    <name evidence="1" type="ORF">CJO77_20950</name>
</gene>
<dbReference type="PANTHER" id="PTHR12526:SF637">
    <property type="entry name" value="GLYCOSYLTRANSFERASE EPSF-RELATED"/>
    <property type="match status" value="1"/>
</dbReference>
<evidence type="ECO:0000313" key="2">
    <source>
        <dbReference type="Proteomes" id="UP000261758"/>
    </source>
</evidence>
<dbReference type="SUPFAM" id="SSF53756">
    <property type="entry name" value="UDP-Glycosyltransferase/glycogen phosphorylase"/>
    <property type="match status" value="1"/>
</dbReference>
<dbReference type="AlphaFoldDB" id="A0AAD0SAF0"/>